<organism evidence="8">
    <name type="scientific">uncultured organism</name>
    <dbReference type="NCBI Taxonomy" id="155900"/>
    <lineage>
        <taxon>unclassified sequences</taxon>
        <taxon>environmental samples</taxon>
    </lineage>
</organism>
<dbReference type="InterPro" id="IPR020550">
    <property type="entry name" value="Inositol_monophosphatase_CS"/>
</dbReference>
<keyword evidence="5" id="KW-0479">Metal-binding</keyword>
<keyword evidence="7" id="KW-0460">Magnesium</keyword>
<comment type="catalytic activity">
    <reaction evidence="1">
        <text>a myo-inositol phosphate + H2O = myo-inositol + phosphate</text>
        <dbReference type="Rhea" id="RHEA:24056"/>
        <dbReference type="ChEBI" id="CHEBI:15377"/>
        <dbReference type="ChEBI" id="CHEBI:17268"/>
        <dbReference type="ChEBI" id="CHEBI:43474"/>
        <dbReference type="ChEBI" id="CHEBI:84139"/>
        <dbReference type="EC" id="3.1.3.25"/>
    </reaction>
</comment>
<reference evidence="8" key="1">
    <citation type="submission" date="2019-06" db="EMBL/GenBank/DDBJ databases">
        <authorList>
            <person name="Murdoch R.W."/>
            <person name="Fathepure B."/>
        </authorList>
    </citation>
    <scope>NUCLEOTIDE SEQUENCE</scope>
</reference>
<name>A0A5B8RGR9_9ZZZZ</name>
<dbReference type="PANTHER" id="PTHR20854">
    <property type="entry name" value="INOSITOL MONOPHOSPHATASE"/>
    <property type="match status" value="1"/>
</dbReference>
<dbReference type="GO" id="GO:0008934">
    <property type="term" value="F:inositol monophosphate 1-phosphatase activity"/>
    <property type="evidence" value="ECO:0007669"/>
    <property type="project" value="InterPro"/>
</dbReference>
<proteinExistence type="inferred from homology"/>
<dbReference type="SUPFAM" id="SSF56655">
    <property type="entry name" value="Carbohydrate phosphatase"/>
    <property type="match status" value="1"/>
</dbReference>
<dbReference type="PRINTS" id="PR01959">
    <property type="entry name" value="SBIMPHPHTASE"/>
</dbReference>
<dbReference type="FunFam" id="3.30.540.10:FF:000003">
    <property type="entry name" value="Inositol-1-monophosphatase"/>
    <property type="match status" value="1"/>
</dbReference>
<dbReference type="InterPro" id="IPR020583">
    <property type="entry name" value="Inositol_monoP_metal-BS"/>
</dbReference>
<dbReference type="GO" id="GO:0046854">
    <property type="term" value="P:phosphatidylinositol phosphate biosynthetic process"/>
    <property type="evidence" value="ECO:0007669"/>
    <property type="project" value="InterPro"/>
</dbReference>
<gene>
    <name evidence="8" type="primary">suhB</name>
    <name evidence="8" type="ORF">KBTEX_04206</name>
</gene>
<evidence type="ECO:0000313" key="8">
    <source>
        <dbReference type="EMBL" id="QEA07841.1"/>
    </source>
</evidence>
<dbReference type="GO" id="GO:0007165">
    <property type="term" value="P:signal transduction"/>
    <property type="evidence" value="ECO:0007669"/>
    <property type="project" value="TreeGrafter"/>
</dbReference>
<evidence type="ECO:0000256" key="5">
    <source>
        <dbReference type="ARBA" id="ARBA00022723"/>
    </source>
</evidence>
<protein>
    <recommendedName>
        <fullName evidence="4">inositol-phosphate phosphatase</fullName>
        <ecNumber evidence="4">3.1.3.25</ecNumber>
    </recommendedName>
</protein>
<dbReference type="GO" id="GO:0046872">
    <property type="term" value="F:metal ion binding"/>
    <property type="evidence" value="ECO:0007669"/>
    <property type="project" value="UniProtKB-KW"/>
</dbReference>
<dbReference type="EMBL" id="MN079403">
    <property type="protein sequence ID" value="QEA07841.1"/>
    <property type="molecule type" value="Genomic_DNA"/>
</dbReference>
<evidence type="ECO:0000256" key="1">
    <source>
        <dbReference type="ARBA" id="ARBA00001033"/>
    </source>
</evidence>
<sequence>MRVESKGANDFVSDVDIMAEREIVSTLRRAYPDHAIIGEEGGGEANADYVWLIDPLDGTTNFLHGFPHFAVSIAVLHRGQLEAGVIYDPVRQELFTANRGGGATLEGRRIRMRERGSIDGALLGTGFPFRHPGHKPAYLGMFADAMEHAGDIRRAGSAALDLAYVACGRLDGYWELGLSRWDIAAGALMVQEAGGLVTDFTGETGYLDSGNVVAGSLKLHGSLLGTIRPHLTEALRR</sequence>
<accession>A0A5B8RGR9</accession>
<dbReference type="InterPro" id="IPR022337">
    <property type="entry name" value="Inositol_monophosphatase_SuhB"/>
</dbReference>
<dbReference type="PROSITE" id="PS00630">
    <property type="entry name" value="IMP_2"/>
    <property type="match status" value="1"/>
</dbReference>
<dbReference type="InterPro" id="IPR000760">
    <property type="entry name" value="Inositol_monophosphatase-like"/>
</dbReference>
<dbReference type="CDD" id="cd01639">
    <property type="entry name" value="IMPase"/>
    <property type="match status" value="1"/>
</dbReference>
<evidence type="ECO:0000256" key="2">
    <source>
        <dbReference type="ARBA" id="ARBA00001946"/>
    </source>
</evidence>
<dbReference type="GO" id="GO:0006020">
    <property type="term" value="P:inositol metabolic process"/>
    <property type="evidence" value="ECO:0007669"/>
    <property type="project" value="TreeGrafter"/>
</dbReference>
<comment type="similarity">
    <text evidence="3">Belongs to the inositol monophosphatase superfamily.</text>
</comment>
<keyword evidence="6 8" id="KW-0378">Hydrolase</keyword>
<dbReference type="PRINTS" id="PR00377">
    <property type="entry name" value="IMPHPHTASES"/>
</dbReference>
<dbReference type="Gene3D" id="3.40.190.80">
    <property type="match status" value="1"/>
</dbReference>
<evidence type="ECO:0000256" key="3">
    <source>
        <dbReference type="ARBA" id="ARBA00009759"/>
    </source>
</evidence>
<dbReference type="Gene3D" id="3.30.540.10">
    <property type="entry name" value="Fructose-1,6-Bisphosphatase, subunit A, domain 1"/>
    <property type="match status" value="1"/>
</dbReference>
<dbReference type="PANTHER" id="PTHR20854:SF4">
    <property type="entry name" value="INOSITOL-1-MONOPHOSPHATASE-RELATED"/>
    <property type="match status" value="1"/>
</dbReference>
<evidence type="ECO:0000256" key="7">
    <source>
        <dbReference type="ARBA" id="ARBA00022842"/>
    </source>
</evidence>
<dbReference type="AlphaFoldDB" id="A0A5B8RGR9"/>
<comment type="cofactor">
    <cofactor evidence="2">
        <name>Mg(2+)</name>
        <dbReference type="ChEBI" id="CHEBI:18420"/>
    </cofactor>
</comment>
<dbReference type="InterPro" id="IPR033942">
    <property type="entry name" value="IMPase"/>
</dbReference>
<dbReference type="EC" id="3.1.3.25" evidence="4"/>
<evidence type="ECO:0000256" key="4">
    <source>
        <dbReference type="ARBA" id="ARBA00013106"/>
    </source>
</evidence>
<dbReference type="Pfam" id="PF00459">
    <property type="entry name" value="Inositol_P"/>
    <property type="match status" value="1"/>
</dbReference>
<evidence type="ECO:0000256" key="6">
    <source>
        <dbReference type="ARBA" id="ARBA00022801"/>
    </source>
</evidence>
<dbReference type="PROSITE" id="PS00629">
    <property type="entry name" value="IMP_1"/>
    <property type="match status" value="1"/>
</dbReference>